<feature type="chain" id="PRO_5042943521" evidence="1">
    <location>
        <begin position="25"/>
        <end position="1428"/>
    </location>
</feature>
<comment type="caution">
    <text evidence="3">The sequence shown here is derived from an EMBL/GenBank/DDBJ whole genome shotgun (WGS) entry which is preliminary data.</text>
</comment>
<evidence type="ECO:0000259" key="2">
    <source>
        <dbReference type="Pfam" id="PF20041"/>
    </source>
</evidence>
<dbReference type="PANTHER" id="PTHR32305">
    <property type="match status" value="1"/>
</dbReference>
<gene>
    <name evidence="3" type="ORF">KK078_22880</name>
</gene>
<proteinExistence type="predicted"/>
<dbReference type="EMBL" id="JAHESC010000041">
    <property type="protein sequence ID" value="MBT1689428.1"/>
    <property type="molecule type" value="Genomic_DNA"/>
</dbReference>
<feature type="domain" description="DUF6443" evidence="2">
    <location>
        <begin position="44"/>
        <end position="171"/>
    </location>
</feature>
<dbReference type="Gene3D" id="3.90.1720.80">
    <property type="match status" value="1"/>
</dbReference>
<keyword evidence="1" id="KW-0732">Signal</keyword>
<dbReference type="RefSeq" id="WP_254092651.1">
    <property type="nucleotide sequence ID" value="NZ_JAHESC010000041.1"/>
</dbReference>
<dbReference type="Gene3D" id="2.180.10.10">
    <property type="entry name" value="RHS repeat-associated core"/>
    <property type="match status" value="2"/>
</dbReference>
<dbReference type="InterPro" id="IPR022385">
    <property type="entry name" value="Rhs_assc_core"/>
</dbReference>
<name>A0AAP2DCW7_9BACT</name>
<accession>A0AAP2DCW7</accession>
<dbReference type="Proteomes" id="UP001319180">
    <property type="component" value="Unassembled WGS sequence"/>
</dbReference>
<dbReference type="InterPro" id="IPR045619">
    <property type="entry name" value="DUF6443"/>
</dbReference>
<dbReference type="Pfam" id="PF14113">
    <property type="entry name" value="Tae4"/>
    <property type="match status" value="1"/>
</dbReference>
<dbReference type="InterPro" id="IPR025562">
    <property type="entry name" value="Tae4"/>
</dbReference>
<evidence type="ECO:0000313" key="3">
    <source>
        <dbReference type="EMBL" id="MBT1689428.1"/>
    </source>
</evidence>
<dbReference type="Pfam" id="PF20041">
    <property type="entry name" value="DUF6443"/>
    <property type="match status" value="1"/>
</dbReference>
<feature type="signal peptide" evidence="1">
    <location>
        <begin position="1"/>
        <end position="24"/>
    </location>
</feature>
<evidence type="ECO:0000313" key="4">
    <source>
        <dbReference type="Proteomes" id="UP001319180"/>
    </source>
</evidence>
<dbReference type="InterPro" id="IPR050708">
    <property type="entry name" value="T6SS_VgrG/RHS"/>
</dbReference>
<keyword evidence="4" id="KW-1185">Reference proteome</keyword>
<organism evidence="3 4">
    <name type="scientific">Dawidia soli</name>
    <dbReference type="NCBI Taxonomy" id="2782352"/>
    <lineage>
        <taxon>Bacteria</taxon>
        <taxon>Pseudomonadati</taxon>
        <taxon>Bacteroidota</taxon>
        <taxon>Cytophagia</taxon>
        <taxon>Cytophagales</taxon>
        <taxon>Chryseotaleaceae</taxon>
        <taxon>Dawidia</taxon>
    </lineage>
</organism>
<evidence type="ECO:0000256" key="1">
    <source>
        <dbReference type="SAM" id="SignalP"/>
    </source>
</evidence>
<dbReference type="Gene3D" id="4.10.280.80">
    <property type="match status" value="1"/>
</dbReference>
<reference evidence="3 4" key="1">
    <citation type="submission" date="2021-05" db="EMBL/GenBank/DDBJ databases">
        <title>A Polyphasic approach of four new species of the genus Ohtaekwangia: Ohtaekwangia histidinii sp. nov., Ohtaekwangia cretensis sp. nov., Ohtaekwangia indiensis sp. nov., Ohtaekwangia reichenbachii sp. nov. from diverse environment.</title>
        <authorList>
            <person name="Octaviana S."/>
        </authorList>
    </citation>
    <scope>NUCLEOTIDE SEQUENCE [LARGE SCALE GENOMIC DNA]</scope>
    <source>
        <strain evidence="3 4">PWU37</strain>
    </source>
</reference>
<dbReference type="NCBIfam" id="TIGR03696">
    <property type="entry name" value="Rhs_assc_core"/>
    <property type="match status" value="1"/>
</dbReference>
<protein>
    <submittedName>
        <fullName evidence="3">RHS repeat-associated core domain-containing protein</fullName>
    </submittedName>
</protein>
<dbReference type="PANTHER" id="PTHR32305:SF15">
    <property type="entry name" value="PROTEIN RHSA-RELATED"/>
    <property type="match status" value="1"/>
</dbReference>
<sequence length="1428" mass="158856">MKSLSRILLTIFALSLPVCLPAQLLPSDNYAKTTVLKKAGKLTELDVLNATDQEKNIFIDYRDGLGRDIQTVQRKASPQGYDIILHQEYDKYGQQTKQFLPFVASTATGEWKSDAYPSLLAFYQANGDQIANDQSPFAQMLIEDSPLKRATEVGAQGSAWQPGTGHTTRYERRSNTVADHVFQWTASGPSGEYSAGELSTLKTTDENNNDIWIFTDKFGRVILTRSYFNEDVTENNVTDHVEYIDTYNVYDLRGNLIFQVPPKAVQKLKTGTVWSTTFRDSWIFVYTYDNLNRLISKKTPDKQVVYYCYDQYDRPVLFQDGISRAQDKWYFVKYDVKDRVILQGLYAYTDPGTAGSTPHEKLQNYLKSVPVNPSSQHENRSSTSSGYTNLVFPTAGTTLLIINYYDDYDFNSDGTPDWSYTSQGLPEESTNPPGTGFDKLTGSKRLVLGSSVWLTEYRFYDTYGRLIQIRSNNHLSSAVDNLATLQYNFDGSMSSAKTYHNAGNGRTCTVFNKLEYDNQGRLKKLFQKHNAEIDYQLLAQYDYNELGQLTDKKLHGTVSSVFLQSIDYRYTIRGWLSSINNASLQANSSNNDDANDLFGLELLYNEVETGLTDAPGAVRYNGNIAAVKWKGAASGEHNNPRSYRFTYDKINRKKQAQYQAFETAWNKEVNGFNESLRYDVNGNILELQRNGLTRNAANPDGMVSTIDNLIYQYGTGNQLNKIEDGASLTEGFKDGIHTTNEYTYDSNGSLASDNNKGVTTIVRSLTGTPESITFGDGRKVEYLYSAAGEKLTMKTFQGTTLVQTTDYVNGFVYDNGILAFFPTAEGRVVKNGNNLEYQYSINDHQGNSRLVFSSSPATTTQMAASFEGNAADGSTQYQNVNAANVVTFAAANHTASGSKVVRMNQSYKIGPSKSLAVYPGDQVNIEAWEYHEATSGYGTSGTPLTNLVTAIAAAFGGVSGSPGESGQIFTGVNDALNAVGSGGSQGNTRPAAYLNYILFNKKYEMVDMGWQLAPATTFNKQKLSFNTLSIEEPGYLFVYLSYEGASNNWVYFDDLTIALTPTNVVQYTEYYPFGMSTTNSWTRTNATPNNYLYNQQNELNSTTGLYETYFRGYDPVTGRFNEVDPLADQFGSWSPYSYAYNNPISFNDPTGASSWGSDDGSTANYGDPNFTGGGGTSYQGSYGNGYLNWLAGANSSGYGISNPGFTAATWSIIQTLWLGTPTGGTATWEPTGGYHYYNSAGAEMSGPGSTFQGHTAWAGHAKDITWRKDRNGNNISFKEGKGFFNRIFKPQANKFPDFQTLWSNYPHGITPTQHPSDNPLYVNQCAIRLSDALIKSGVSLAGYPEDDLDKDFKKWALTANRLKHYLKTNYPDYVVVTQAEFEKKYWNKTGIIFIQAAPGGIHHIDVFNKGKTGSGYYAGNYIWFWEIK</sequence>